<dbReference type="GO" id="GO:0017116">
    <property type="term" value="F:single-stranded DNA helicase activity"/>
    <property type="evidence" value="ECO:0007669"/>
    <property type="project" value="TreeGrafter"/>
</dbReference>
<name>A0A7V8SVI4_9BACT</name>
<evidence type="ECO:0000256" key="1">
    <source>
        <dbReference type="ARBA" id="ARBA00022741"/>
    </source>
</evidence>
<dbReference type="EMBL" id="JACDQQ010000424">
    <property type="protein sequence ID" value="MBA0084210.1"/>
    <property type="molecule type" value="Genomic_DNA"/>
</dbReference>
<keyword evidence="1" id="KW-0547">Nucleotide-binding</keyword>
<proteinExistence type="predicted"/>
<dbReference type="Pfam" id="PF12002">
    <property type="entry name" value="MgsA_C"/>
    <property type="match status" value="1"/>
</dbReference>
<protein>
    <submittedName>
        <fullName evidence="5">Replication-associated recombination protein A</fullName>
    </submittedName>
</protein>
<evidence type="ECO:0000313" key="5">
    <source>
        <dbReference type="EMBL" id="MBA0084210.1"/>
    </source>
</evidence>
<evidence type="ECO:0000313" key="6">
    <source>
        <dbReference type="Proteomes" id="UP000567293"/>
    </source>
</evidence>
<dbReference type="Gene3D" id="1.20.272.10">
    <property type="match status" value="1"/>
</dbReference>
<dbReference type="GO" id="GO:0000731">
    <property type="term" value="P:DNA synthesis involved in DNA repair"/>
    <property type="evidence" value="ECO:0007669"/>
    <property type="project" value="TreeGrafter"/>
</dbReference>
<keyword evidence="6" id="KW-1185">Reference proteome</keyword>
<feature type="domain" description="AAA C-terminal" evidence="4">
    <location>
        <begin position="3"/>
        <end position="49"/>
    </location>
</feature>
<feature type="domain" description="MgsA AAA+ ATPase C-terminal" evidence="3">
    <location>
        <begin position="51"/>
        <end position="215"/>
    </location>
</feature>
<evidence type="ECO:0000259" key="4">
    <source>
        <dbReference type="Pfam" id="PF16193"/>
    </source>
</evidence>
<gene>
    <name evidence="5" type="ORF">HRJ53_04375</name>
</gene>
<dbReference type="FunFam" id="1.20.272.10:FF:000001">
    <property type="entry name" value="Putative AAA family ATPase"/>
    <property type="match status" value="1"/>
</dbReference>
<keyword evidence="2" id="KW-0067">ATP-binding</keyword>
<dbReference type="Pfam" id="PF16193">
    <property type="entry name" value="AAA_assoc_2"/>
    <property type="match status" value="1"/>
</dbReference>
<dbReference type="GO" id="GO:0008047">
    <property type="term" value="F:enzyme activator activity"/>
    <property type="evidence" value="ECO:0007669"/>
    <property type="project" value="TreeGrafter"/>
</dbReference>
<dbReference type="AlphaFoldDB" id="A0A7V8SVI4"/>
<dbReference type="PANTHER" id="PTHR13779">
    <property type="entry name" value="WERNER HELICASE-INTERACTING PROTEIN 1 FAMILY MEMBER"/>
    <property type="match status" value="1"/>
</dbReference>
<dbReference type="InterPro" id="IPR021886">
    <property type="entry name" value="MgsA_C"/>
</dbReference>
<comment type="caution">
    <text evidence="5">The sequence shown here is derived from an EMBL/GenBank/DDBJ whole genome shotgun (WGS) entry which is preliminary data.</text>
</comment>
<dbReference type="InterPro" id="IPR032423">
    <property type="entry name" value="AAA_assoc_2"/>
</dbReference>
<evidence type="ECO:0000259" key="3">
    <source>
        <dbReference type="Pfam" id="PF12002"/>
    </source>
</evidence>
<accession>A0A7V8SVI4</accession>
<dbReference type="SUPFAM" id="SSF48019">
    <property type="entry name" value="post-AAA+ oligomerization domain-like"/>
    <property type="match status" value="1"/>
</dbReference>
<dbReference type="Proteomes" id="UP000567293">
    <property type="component" value="Unassembled WGS sequence"/>
</dbReference>
<sequence length="222" mass="24438">NTVEAAAAASGGVLSEQAVEDAMQRRVLLYDKGGEEHYNLISALHKSVRSSDVDASLYWLTRMLEAGEDRLYIARRLIRMAIEDIGLADPRALEQAVAAMQAVHFLGIPEGDLALAQAAIYLCVAPKSDASYQAMNAVHEDVEKTIAEPVPMQLRNAPTPDMKAWGYGAGYQHAHQFANAIAGMECLPPSLAGRQYYFPTDRGLERRIAQRLEEIRRLKAKS</sequence>
<dbReference type="PANTHER" id="PTHR13779:SF7">
    <property type="entry name" value="ATPASE WRNIP1"/>
    <property type="match status" value="1"/>
</dbReference>
<dbReference type="InterPro" id="IPR051314">
    <property type="entry name" value="AAA_ATPase_RarA/MGS1/WRNIP1"/>
</dbReference>
<dbReference type="InterPro" id="IPR008921">
    <property type="entry name" value="DNA_pol3_clamp-load_cplx_C"/>
</dbReference>
<dbReference type="GO" id="GO:0003677">
    <property type="term" value="F:DNA binding"/>
    <property type="evidence" value="ECO:0007669"/>
    <property type="project" value="InterPro"/>
</dbReference>
<organism evidence="5 6">
    <name type="scientific">Candidatus Acidiferrum panamense</name>
    <dbReference type="NCBI Taxonomy" id="2741543"/>
    <lineage>
        <taxon>Bacteria</taxon>
        <taxon>Pseudomonadati</taxon>
        <taxon>Acidobacteriota</taxon>
        <taxon>Terriglobia</taxon>
        <taxon>Candidatus Acidiferrales</taxon>
        <taxon>Candidatus Acidiferrum</taxon>
    </lineage>
</organism>
<reference evidence="5" key="1">
    <citation type="submission" date="2020-06" db="EMBL/GenBank/DDBJ databases">
        <title>Legume-microbial interactions unlock mineral nutrients during tropical forest succession.</title>
        <authorList>
            <person name="Epihov D.Z."/>
        </authorList>
    </citation>
    <scope>NUCLEOTIDE SEQUENCE [LARGE SCALE GENOMIC DNA]</scope>
    <source>
        <strain evidence="5">Pan2503</strain>
    </source>
</reference>
<evidence type="ECO:0000256" key="2">
    <source>
        <dbReference type="ARBA" id="ARBA00022840"/>
    </source>
</evidence>
<dbReference type="GO" id="GO:0005524">
    <property type="term" value="F:ATP binding"/>
    <property type="evidence" value="ECO:0007669"/>
    <property type="project" value="UniProtKB-KW"/>
</dbReference>
<dbReference type="Gene3D" id="1.10.3710.10">
    <property type="entry name" value="DNA polymerase III clamp loader subunits, C-terminal domain"/>
    <property type="match status" value="1"/>
</dbReference>
<dbReference type="GO" id="GO:0006261">
    <property type="term" value="P:DNA-templated DNA replication"/>
    <property type="evidence" value="ECO:0007669"/>
    <property type="project" value="TreeGrafter"/>
</dbReference>
<feature type="non-terminal residue" evidence="5">
    <location>
        <position position="1"/>
    </location>
</feature>